<evidence type="ECO:0000313" key="2">
    <source>
        <dbReference type="EMBL" id="GMS87841.1"/>
    </source>
</evidence>
<evidence type="ECO:0000256" key="1">
    <source>
        <dbReference type="SAM" id="MobiDB-lite"/>
    </source>
</evidence>
<dbReference type="Proteomes" id="UP001432027">
    <property type="component" value="Unassembled WGS sequence"/>
</dbReference>
<comment type="caution">
    <text evidence="2">The sequence shown here is derived from an EMBL/GenBank/DDBJ whole genome shotgun (WGS) entry which is preliminary data.</text>
</comment>
<protein>
    <submittedName>
        <fullName evidence="2">Uncharacterized protein</fullName>
    </submittedName>
</protein>
<reference evidence="2" key="1">
    <citation type="submission" date="2023-10" db="EMBL/GenBank/DDBJ databases">
        <title>Genome assembly of Pristionchus species.</title>
        <authorList>
            <person name="Yoshida K."/>
            <person name="Sommer R.J."/>
        </authorList>
    </citation>
    <scope>NUCLEOTIDE SEQUENCE</scope>
    <source>
        <strain evidence="2">RS0144</strain>
    </source>
</reference>
<gene>
    <name evidence="2" type="ORF">PENTCL1PPCAC_10016</name>
</gene>
<evidence type="ECO:0000313" key="3">
    <source>
        <dbReference type="Proteomes" id="UP001432027"/>
    </source>
</evidence>
<proteinExistence type="predicted"/>
<name>A0AAV5SXB0_9BILA</name>
<feature type="non-terminal residue" evidence="2">
    <location>
        <position position="1"/>
    </location>
</feature>
<feature type="compositionally biased region" description="Low complexity" evidence="1">
    <location>
        <begin position="22"/>
        <end position="48"/>
    </location>
</feature>
<feature type="region of interest" description="Disordered" evidence="1">
    <location>
        <begin position="15"/>
        <end position="76"/>
    </location>
</feature>
<organism evidence="2 3">
    <name type="scientific">Pristionchus entomophagus</name>
    <dbReference type="NCBI Taxonomy" id="358040"/>
    <lineage>
        <taxon>Eukaryota</taxon>
        <taxon>Metazoa</taxon>
        <taxon>Ecdysozoa</taxon>
        <taxon>Nematoda</taxon>
        <taxon>Chromadorea</taxon>
        <taxon>Rhabditida</taxon>
        <taxon>Rhabditina</taxon>
        <taxon>Diplogasteromorpha</taxon>
        <taxon>Diplogasteroidea</taxon>
        <taxon>Neodiplogasteridae</taxon>
        <taxon>Pristionchus</taxon>
    </lineage>
</organism>
<keyword evidence="3" id="KW-1185">Reference proteome</keyword>
<dbReference type="AlphaFoldDB" id="A0AAV5SXB0"/>
<accession>A0AAV5SXB0</accession>
<sequence length="76" mass="8272">SKPSLPSCLNWRAARQDRHPHSSPLSYLSSCSYPSSPSSVLPSPATPSWRVPHHLTAGRHSPIRSASERLPCGSWA</sequence>
<dbReference type="EMBL" id="BTSX01000003">
    <property type="protein sequence ID" value="GMS87841.1"/>
    <property type="molecule type" value="Genomic_DNA"/>
</dbReference>